<evidence type="ECO:0000313" key="8">
    <source>
        <dbReference type="Proteomes" id="UP000199071"/>
    </source>
</evidence>
<accession>A0A1G6E6I1</accession>
<keyword evidence="5 6" id="KW-0663">Pyridoxal phosphate</keyword>
<dbReference type="PANTHER" id="PTHR42684">
    <property type="entry name" value="ADENOSYLMETHIONINE-8-AMINO-7-OXONONANOATE AMINOTRANSFERASE"/>
    <property type="match status" value="1"/>
</dbReference>
<evidence type="ECO:0000256" key="5">
    <source>
        <dbReference type="ARBA" id="ARBA00022898"/>
    </source>
</evidence>
<comment type="cofactor">
    <cofactor evidence="1">
        <name>pyridoxal 5'-phosphate</name>
        <dbReference type="ChEBI" id="CHEBI:597326"/>
    </cofactor>
</comment>
<dbReference type="InterPro" id="IPR015421">
    <property type="entry name" value="PyrdxlP-dep_Trfase_major"/>
</dbReference>
<dbReference type="InterPro" id="IPR005814">
    <property type="entry name" value="Aminotrans_3"/>
</dbReference>
<dbReference type="FunFam" id="3.40.640.10:FF:000014">
    <property type="entry name" value="Adenosylmethionine-8-amino-7-oxononanoate aminotransferase, probable"/>
    <property type="match status" value="1"/>
</dbReference>
<gene>
    <name evidence="7" type="ORF">SAMN02982931_04192</name>
</gene>
<reference evidence="7 8" key="1">
    <citation type="submission" date="2016-10" db="EMBL/GenBank/DDBJ databases">
        <authorList>
            <person name="de Groot N.N."/>
        </authorList>
    </citation>
    <scope>NUCLEOTIDE SEQUENCE [LARGE SCALE GENOMIC DNA]</scope>
    <source>
        <strain evidence="7 8">ATCC 35022</strain>
    </source>
</reference>
<dbReference type="Proteomes" id="UP000199071">
    <property type="component" value="Unassembled WGS sequence"/>
</dbReference>
<dbReference type="PIRSF" id="PIRSF000521">
    <property type="entry name" value="Transaminase_4ab_Lys_Orn"/>
    <property type="match status" value="1"/>
</dbReference>
<dbReference type="CDD" id="cd00610">
    <property type="entry name" value="OAT_like"/>
    <property type="match status" value="1"/>
</dbReference>
<dbReference type="Gene3D" id="3.90.1150.10">
    <property type="entry name" value="Aspartate Aminotransferase, domain 1"/>
    <property type="match status" value="1"/>
</dbReference>
<dbReference type="NCBIfam" id="NF005682">
    <property type="entry name" value="PRK07480.1"/>
    <property type="match status" value="1"/>
</dbReference>
<dbReference type="GO" id="GO:0030170">
    <property type="term" value="F:pyridoxal phosphate binding"/>
    <property type="evidence" value="ECO:0007669"/>
    <property type="project" value="InterPro"/>
</dbReference>
<evidence type="ECO:0000313" key="7">
    <source>
        <dbReference type="EMBL" id="SDB53049.1"/>
    </source>
</evidence>
<sequence length="461" mass="51058">MKPQPNVNSQYARDLTYAFHPYTNARAHEERGPIIMDHGKGVFVYDDQGNEYLEALAGLWSVGVGYGEERLVTAAAEQMRKLPYYHSFAHKANGPAIDLAEQLVKMTPERLARVFFANSGSEANDTVIKMVWYYNNAIGRPEKKKIVARIRGYHGITIASGSLTGLPWNHRDFDLPIANILHTACPHHYRFAMEGESEEEFASRLAGQFEQLILDEGPETIAAFIGEPVMGAGGVIVPPKTYWQKIQAICRKYDILVIADEVITGFGRTGTPFACERFDIDPDILVLSKQITSSYLPMSAVLFTDAFYQPIADNTAKIGTFGHGFTTSGHPVASAVALENLAIIQERDLFGNAARVGEYLQTRLRSAFSDHPLVGEIRGVGLIAAVELVADKASKRSFDPLGRLGAYFFDQGHKRGIIIRNVQDSMAICPPLVITEEEVDELVKRFGQTLDDALAWSRDAF</sequence>
<dbReference type="NCBIfam" id="NF004767">
    <property type="entry name" value="PRK06105.1"/>
    <property type="match status" value="1"/>
</dbReference>
<organism evidence="7 8">
    <name type="scientific">Bauldia litoralis</name>
    <dbReference type="NCBI Taxonomy" id="665467"/>
    <lineage>
        <taxon>Bacteria</taxon>
        <taxon>Pseudomonadati</taxon>
        <taxon>Pseudomonadota</taxon>
        <taxon>Alphaproteobacteria</taxon>
        <taxon>Hyphomicrobiales</taxon>
        <taxon>Kaistiaceae</taxon>
        <taxon>Bauldia</taxon>
    </lineage>
</organism>
<dbReference type="EMBL" id="FMXQ01000010">
    <property type="protein sequence ID" value="SDB53049.1"/>
    <property type="molecule type" value="Genomic_DNA"/>
</dbReference>
<keyword evidence="3" id="KW-0032">Aminotransferase</keyword>
<keyword evidence="7" id="KW-0670">Pyruvate</keyword>
<keyword evidence="8" id="KW-1185">Reference proteome</keyword>
<protein>
    <submittedName>
        <fullName evidence="7">4-aminobutyrate---pyruvate transaminase</fullName>
    </submittedName>
</protein>
<dbReference type="Pfam" id="PF00202">
    <property type="entry name" value="Aminotran_3"/>
    <property type="match status" value="1"/>
</dbReference>
<evidence type="ECO:0000256" key="3">
    <source>
        <dbReference type="ARBA" id="ARBA00022576"/>
    </source>
</evidence>
<dbReference type="RefSeq" id="WP_090879686.1">
    <property type="nucleotide sequence ID" value="NZ_FMXQ01000010.1"/>
</dbReference>
<evidence type="ECO:0000256" key="4">
    <source>
        <dbReference type="ARBA" id="ARBA00022679"/>
    </source>
</evidence>
<comment type="similarity">
    <text evidence="2 6">Belongs to the class-III pyridoxal-phosphate-dependent aminotransferase family.</text>
</comment>
<dbReference type="InterPro" id="IPR015422">
    <property type="entry name" value="PyrdxlP-dep_Trfase_small"/>
</dbReference>
<name>A0A1G6E6I1_9HYPH</name>
<dbReference type="InterPro" id="IPR015424">
    <property type="entry name" value="PyrdxlP-dep_Trfase"/>
</dbReference>
<dbReference type="InterPro" id="IPR049704">
    <property type="entry name" value="Aminotrans_3_PPA_site"/>
</dbReference>
<dbReference type="GO" id="GO:0004015">
    <property type="term" value="F:adenosylmethionine-8-amino-7-oxononanoate transaminase activity"/>
    <property type="evidence" value="ECO:0007669"/>
    <property type="project" value="TreeGrafter"/>
</dbReference>
<dbReference type="Gene3D" id="3.40.640.10">
    <property type="entry name" value="Type I PLP-dependent aspartate aminotransferase-like (Major domain)"/>
    <property type="match status" value="1"/>
</dbReference>
<dbReference type="GO" id="GO:0009448">
    <property type="term" value="P:gamma-aminobutyric acid metabolic process"/>
    <property type="evidence" value="ECO:0007669"/>
    <property type="project" value="TreeGrafter"/>
</dbReference>
<evidence type="ECO:0000256" key="2">
    <source>
        <dbReference type="ARBA" id="ARBA00008954"/>
    </source>
</evidence>
<dbReference type="STRING" id="665467.SAMN02982931_04192"/>
<dbReference type="SUPFAM" id="SSF53383">
    <property type="entry name" value="PLP-dependent transferases"/>
    <property type="match status" value="1"/>
</dbReference>
<dbReference type="PANTHER" id="PTHR42684:SF3">
    <property type="entry name" value="ADENOSYLMETHIONINE-8-AMINO-7-OXONONANOATE AMINOTRANSFERASE"/>
    <property type="match status" value="1"/>
</dbReference>
<keyword evidence="4" id="KW-0808">Transferase</keyword>
<dbReference type="GO" id="GO:0009102">
    <property type="term" value="P:biotin biosynthetic process"/>
    <property type="evidence" value="ECO:0007669"/>
    <property type="project" value="TreeGrafter"/>
</dbReference>
<proteinExistence type="inferred from homology"/>
<dbReference type="OrthoDB" id="9801834at2"/>
<evidence type="ECO:0000256" key="6">
    <source>
        <dbReference type="RuleBase" id="RU003560"/>
    </source>
</evidence>
<dbReference type="PROSITE" id="PS00600">
    <property type="entry name" value="AA_TRANSFER_CLASS_3"/>
    <property type="match status" value="1"/>
</dbReference>
<dbReference type="AlphaFoldDB" id="A0A1G6E6I1"/>
<evidence type="ECO:0000256" key="1">
    <source>
        <dbReference type="ARBA" id="ARBA00001933"/>
    </source>
</evidence>